<protein>
    <submittedName>
        <fullName evidence="2">Uncharacterized protein</fullName>
    </submittedName>
</protein>
<organism evidence="2 3">
    <name type="scientific">Venturia effusa</name>
    <dbReference type="NCBI Taxonomy" id="50376"/>
    <lineage>
        <taxon>Eukaryota</taxon>
        <taxon>Fungi</taxon>
        <taxon>Dikarya</taxon>
        <taxon>Ascomycota</taxon>
        <taxon>Pezizomycotina</taxon>
        <taxon>Dothideomycetes</taxon>
        <taxon>Pleosporomycetidae</taxon>
        <taxon>Venturiales</taxon>
        <taxon>Venturiaceae</taxon>
        <taxon>Venturia</taxon>
    </lineage>
</organism>
<name>A0A517L8K7_9PEZI</name>
<feature type="compositionally biased region" description="Polar residues" evidence="1">
    <location>
        <begin position="481"/>
        <end position="491"/>
    </location>
</feature>
<dbReference type="EMBL" id="CP042191">
    <property type="protein sequence ID" value="QDS71964.1"/>
    <property type="molecule type" value="Genomic_DNA"/>
</dbReference>
<keyword evidence="3" id="KW-1185">Reference proteome</keyword>
<evidence type="ECO:0000313" key="3">
    <source>
        <dbReference type="Proteomes" id="UP000316270"/>
    </source>
</evidence>
<proteinExistence type="predicted"/>
<gene>
    <name evidence="2" type="ORF">FKW77_001162</name>
</gene>
<reference evidence="2 3" key="1">
    <citation type="submission" date="2019-07" db="EMBL/GenBank/DDBJ databases">
        <title>Finished genome of Venturia effusa.</title>
        <authorList>
            <person name="Young C.A."/>
            <person name="Cox M.P."/>
            <person name="Ganley A.R.D."/>
            <person name="David W.J."/>
        </authorList>
    </citation>
    <scope>NUCLEOTIDE SEQUENCE [LARGE SCALE GENOMIC DNA]</scope>
    <source>
        <strain evidence="3">albino</strain>
    </source>
</reference>
<sequence length="501" mass="56346">MSARLRDRVRKHSEDIGRSLEKICDIIDEHRENNEDTWDDEIPDFLDLVPMRYRAGNYVLELTAMHSDDRDIVNRLSLAEIFQALSQAFERAESVPYAMTGAFSGKESITRQLGAIDDETLASILRNIAGSFKMPHLTKTAMNCLAVLLQQEVQALFDQKIAIANENIGIYELPEDGRLTRSRSRLPKTPRSNSPDTLTPNSSLEDRSGAKNESASDAEWAADCDGCFAGCELCQPTADEFQVKKETLCGDWEYCNDLNCDCLKSEEYNKAKKAFAGPDFSLRRHGSSKISSRTPEKHTRRRRWSIVSSESGPSIVRDAKAVFSNDDSDLDDTSRVPGPKIYTATAASSTSKLGSMSDLRILDLLTEDVWDHSRDYRRRRGRVTWSDGSSQYFWMDKLSKNHPQQLIDYYEKSLPSRLQQQISQLQPYQHGDSNYEPVHANNAIRFEDPSKFWSSAFKPSMTGYGSGLNNATTPNHSYTDASGLHNNSTGNAKRGGTRYGV</sequence>
<dbReference type="Proteomes" id="UP000316270">
    <property type="component" value="Chromosome 7"/>
</dbReference>
<evidence type="ECO:0000313" key="2">
    <source>
        <dbReference type="EMBL" id="QDS71964.1"/>
    </source>
</evidence>
<feature type="compositionally biased region" description="Polar residues" evidence="1">
    <location>
        <begin position="190"/>
        <end position="203"/>
    </location>
</feature>
<dbReference type="OrthoDB" id="3940417at2759"/>
<evidence type="ECO:0000256" key="1">
    <source>
        <dbReference type="SAM" id="MobiDB-lite"/>
    </source>
</evidence>
<feature type="region of interest" description="Disordered" evidence="1">
    <location>
        <begin position="179"/>
        <end position="212"/>
    </location>
</feature>
<accession>A0A517L8K7</accession>
<dbReference type="AlphaFoldDB" id="A0A517L8K7"/>
<feature type="region of interest" description="Disordered" evidence="1">
    <location>
        <begin position="481"/>
        <end position="501"/>
    </location>
</feature>